<organism evidence="1 2">
    <name type="scientific">Trichonephila inaurata madagascariensis</name>
    <dbReference type="NCBI Taxonomy" id="2747483"/>
    <lineage>
        <taxon>Eukaryota</taxon>
        <taxon>Metazoa</taxon>
        <taxon>Ecdysozoa</taxon>
        <taxon>Arthropoda</taxon>
        <taxon>Chelicerata</taxon>
        <taxon>Arachnida</taxon>
        <taxon>Araneae</taxon>
        <taxon>Araneomorphae</taxon>
        <taxon>Entelegynae</taxon>
        <taxon>Araneoidea</taxon>
        <taxon>Nephilidae</taxon>
        <taxon>Trichonephila</taxon>
        <taxon>Trichonephila inaurata</taxon>
    </lineage>
</organism>
<dbReference type="PANTHER" id="PTHR33977">
    <property type="entry name" value="ZINC ION BINDING PROTEIN"/>
    <property type="match status" value="1"/>
</dbReference>
<dbReference type="OrthoDB" id="6432346at2759"/>
<keyword evidence="2" id="KW-1185">Reference proteome</keyword>
<dbReference type="EMBL" id="BMAV01014356">
    <property type="protein sequence ID" value="GFY62695.1"/>
    <property type="molecule type" value="Genomic_DNA"/>
</dbReference>
<name>A0A8X6XYJ3_9ARAC</name>
<protein>
    <submittedName>
        <fullName evidence="1">MULE domain-containing protein</fullName>
    </submittedName>
</protein>
<dbReference type="AlphaFoldDB" id="A0A8X6XYJ3"/>
<dbReference type="Proteomes" id="UP000886998">
    <property type="component" value="Unassembled WGS sequence"/>
</dbReference>
<evidence type="ECO:0000313" key="2">
    <source>
        <dbReference type="Proteomes" id="UP000886998"/>
    </source>
</evidence>
<evidence type="ECO:0000313" key="1">
    <source>
        <dbReference type="EMBL" id="GFY62695.1"/>
    </source>
</evidence>
<sequence length="379" mass="44594">MYPEFKSDDFVLIIMNDAQCEMLKKYVSHNCIDGTNDYDFELITLLILDDMRQGFSCSFFILNRTDHFVLEIFFSKIKEKVGEICPTVFMSGMAESFFNAWCNTFQSKPKHRLFCTWHVDRAWRKNLHKIQSREMQLEVYKTLRILMEEKDVDAFNIMFNEVLKKILENDMKREFCKYFIENYANCISSWAYCHRLQSGLNTNMHVESLHKTLKCIYLKGRNAKRLDKTIYALMRFIRDKLVDRLIVMNKGKLTSKLKHLRQRHKTSLSLSTATIIENESGYIVPSSSTHETYLIQENNTNYSCKLICTDCSNICIHNYSCTYLDASVKWNMCKHIHLVCRHIFAVAQMESLNTNNSSSLQNDLLIDEDETRTTEKLTS</sequence>
<accession>A0A8X6XYJ3</accession>
<gene>
    <name evidence="1" type="primary">AVEN_171321_1</name>
    <name evidence="1" type="ORF">TNIN_178631</name>
</gene>
<reference evidence="1" key="1">
    <citation type="submission" date="2020-08" db="EMBL/GenBank/DDBJ databases">
        <title>Multicomponent nature underlies the extraordinary mechanical properties of spider dragline silk.</title>
        <authorList>
            <person name="Kono N."/>
            <person name="Nakamura H."/>
            <person name="Mori M."/>
            <person name="Yoshida Y."/>
            <person name="Ohtoshi R."/>
            <person name="Malay A.D."/>
            <person name="Moran D.A.P."/>
            <person name="Tomita M."/>
            <person name="Numata K."/>
            <person name="Arakawa K."/>
        </authorList>
    </citation>
    <scope>NUCLEOTIDE SEQUENCE</scope>
</reference>
<comment type="caution">
    <text evidence="1">The sequence shown here is derived from an EMBL/GenBank/DDBJ whole genome shotgun (WGS) entry which is preliminary data.</text>
</comment>
<dbReference type="PANTHER" id="PTHR33977:SF1">
    <property type="entry name" value="ZINC ION BINDING PROTEIN"/>
    <property type="match status" value="1"/>
</dbReference>
<proteinExistence type="predicted"/>